<dbReference type="GO" id="GO:0003723">
    <property type="term" value="F:RNA binding"/>
    <property type="evidence" value="ECO:0007669"/>
    <property type="project" value="UniProtKB-UniRule"/>
</dbReference>
<dbReference type="AlphaFoldDB" id="A0A1I8N7J3"/>
<dbReference type="PROSITE" id="PS50102">
    <property type="entry name" value="RRM"/>
    <property type="match status" value="1"/>
</dbReference>
<protein>
    <submittedName>
        <fullName evidence="2">Uncharacterized protein</fullName>
    </submittedName>
</protein>
<feature type="region of interest" description="Disordered" evidence="1">
    <location>
        <begin position="376"/>
        <end position="399"/>
    </location>
</feature>
<evidence type="ECO:0000313" key="2">
    <source>
        <dbReference type="EnsemblMetazoa" id="MDOA012386-PB"/>
    </source>
</evidence>
<dbReference type="GO" id="GO:0016491">
    <property type="term" value="F:oxidoreductase activity"/>
    <property type="evidence" value="ECO:0007669"/>
    <property type="project" value="InterPro"/>
</dbReference>
<dbReference type="InterPro" id="IPR038876">
    <property type="entry name" value="ENOX"/>
</dbReference>
<dbReference type="InterPro" id="IPR035979">
    <property type="entry name" value="RBD_domain_sf"/>
</dbReference>
<reference evidence="2" key="1">
    <citation type="submission" date="2020-05" db="UniProtKB">
        <authorList>
            <consortium name="EnsemblMetazoa"/>
        </authorList>
    </citation>
    <scope>IDENTIFICATION</scope>
    <source>
        <strain evidence="2">Aabys</strain>
    </source>
</reference>
<feature type="region of interest" description="Disordered" evidence="1">
    <location>
        <begin position="531"/>
        <end position="560"/>
    </location>
</feature>
<feature type="region of interest" description="Disordered" evidence="1">
    <location>
        <begin position="50"/>
        <end position="135"/>
    </location>
</feature>
<accession>A0A1I8N7J3</accession>
<dbReference type="VEuPathDB" id="VectorBase:MDOA012386"/>
<evidence type="ECO:0000256" key="1">
    <source>
        <dbReference type="SAM" id="MobiDB-lite"/>
    </source>
</evidence>
<name>A0A1I8N7J3_MUSDO</name>
<dbReference type="PANTHER" id="PTHR16001:SF4">
    <property type="entry name" value="ECTO-NOX DISULFIDE-THIOL EXCHANGER 1-LIKE PROTEIN"/>
    <property type="match status" value="1"/>
</dbReference>
<proteinExistence type="predicted"/>
<dbReference type="InterPro" id="IPR000504">
    <property type="entry name" value="RRM_dom"/>
</dbReference>
<organism evidence="2">
    <name type="scientific">Musca domestica</name>
    <name type="common">House fly</name>
    <dbReference type="NCBI Taxonomy" id="7370"/>
    <lineage>
        <taxon>Eukaryota</taxon>
        <taxon>Metazoa</taxon>
        <taxon>Ecdysozoa</taxon>
        <taxon>Arthropoda</taxon>
        <taxon>Hexapoda</taxon>
        <taxon>Insecta</taxon>
        <taxon>Pterygota</taxon>
        <taxon>Neoptera</taxon>
        <taxon>Endopterygota</taxon>
        <taxon>Diptera</taxon>
        <taxon>Brachycera</taxon>
        <taxon>Muscomorpha</taxon>
        <taxon>Muscoidea</taxon>
        <taxon>Muscidae</taxon>
        <taxon>Musca</taxon>
    </lineage>
</organism>
<feature type="compositionally biased region" description="Low complexity" evidence="1">
    <location>
        <begin position="61"/>
        <end position="76"/>
    </location>
</feature>
<dbReference type="PANTHER" id="PTHR16001">
    <property type="entry name" value="ECTO-NOX DISULFIDE-THIOL EXCHANGER"/>
    <property type="match status" value="1"/>
</dbReference>
<dbReference type="Pfam" id="PF00076">
    <property type="entry name" value="RRM_1"/>
    <property type="match status" value="1"/>
</dbReference>
<dbReference type="Gene3D" id="3.30.70.330">
    <property type="match status" value="1"/>
</dbReference>
<dbReference type="Pfam" id="PF23267">
    <property type="entry name" value="ENOX1"/>
    <property type="match status" value="1"/>
</dbReference>
<dbReference type="SUPFAM" id="SSF54928">
    <property type="entry name" value="RNA-binding domain, RBD"/>
    <property type="match status" value="1"/>
</dbReference>
<dbReference type="InterPro" id="IPR012677">
    <property type="entry name" value="Nucleotide-bd_a/b_plait_sf"/>
</dbReference>
<dbReference type="eggNOG" id="ENOG502QQ8G">
    <property type="taxonomic scope" value="Eukaryota"/>
</dbReference>
<dbReference type="GO" id="GO:0009897">
    <property type="term" value="C:external side of plasma membrane"/>
    <property type="evidence" value="ECO:0007669"/>
    <property type="project" value="InterPro"/>
</dbReference>
<dbReference type="GO" id="GO:0007624">
    <property type="term" value="P:ultradian rhythm"/>
    <property type="evidence" value="ECO:0007669"/>
    <property type="project" value="InterPro"/>
</dbReference>
<feature type="compositionally biased region" description="Basic and acidic residues" evidence="1">
    <location>
        <begin position="376"/>
        <end position="390"/>
    </location>
</feature>
<feature type="compositionally biased region" description="Polar residues" evidence="1">
    <location>
        <begin position="50"/>
        <end position="60"/>
    </location>
</feature>
<dbReference type="SMART" id="SM00360">
    <property type="entry name" value="RRM"/>
    <property type="match status" value="1"/>
</dbReference>
<feature type="compositionally biased region" description="Acidic residues" evidence="1">
    <location>
        <begin position="531"/>
        <end position="541"/>
    </location>
</feature>
<dbReference type="STRING" id="7370.A0A1I8N7J3"/>
<dbReference type="EnsemblMetazoa" id="MDOA012386-RB">
    <property type="protein sequence ID" value="MDOA012386-PB"/>
    <property type="gene ID" value="MDOA012386"/>
</dbReference>
<sequence length="842" mass="94450">MAFNYNNLGQQALENMLPFFNTTAGAAGGMTTPQTNFINHLAAAMQMNSNPTTHTATGQHNTSSTTAATNNFNAKSISSNIRRTPEPPPAPILGSLSPSSRPIKPNQGTAPMDLENDDNDTPSPANATAAMMGNDANPNKMNAADKTALNLANGSVYLNSLLSGQIPGINPAFMFFPNAAGNQQTAANNLLESTTMMAVAMQQMQQFGAYGNGALTDTTAAAGTVAGDVSKLGQANVGTDNVAPTTPVKEIIKTKSCILFPPNPSAPPPTIRERPPGCRTVFVGGLPEQITEEILREIFESCGVISTLRMSKKNFCHIRFRNEESIDRAIYLSGYRLRLNSTSTDQTTTFARLHVDYAQARDDQYDYQCKQRQLQREQRHRERMSLDRLRSQSPPPIPHYSDHEASLVAESLRSNDTFIKGVQTLTVWLERGDCNKRNANVFYSMIQSTHAHVRRLTADKQVLEEDLRKARESFRKQMLAMAAQFTQIDKVFNAASHKNQKVWDHFTKAQRKNIDQWKKLATELRSIQIDDDEMEMSDEDRDYQSSSSAKRRRFDSDNLKEENDSLRCQLEAMRNEMSLERTDLKYNSDFREKQMKVLQETIRNMQTQLLQTKMREQKDAKHIEMLEKRLKEAGVKQLLLKTKIKETNEKLRDAMGEVKKYDSSEVIDIDVDKNEDEEEEGGNDDDEVKILEVNQPTNASVMEKTQRKIMDDVQYVEDKSKQEILNKAEEKEPEKLQLELKSPPPPPLEDAKIIALATAYLLIQPLGSTAQDICSYIRNISQQSNIQATRINEILAKYENLFEKSQQQNDASSSDNAHTIKWKFCGLSGGTPAVVASNEEIV</sequence>
<dbReference type="InterPro" id="IPR056611">
    <property type="entry name" value="ENOX1/2_dom"/>
</dbReference>
<dbReference type="VEuPathDB" id="VectorBase:MDOMA2_003239"/>